<dbReference type="AlphaFoldDB" id="A0A2H0X935"/>
<dbReference type="Proteomes" id="UP000231098">
    <property type="component" value="Unassembled WGS sequence"/>
</dbReference>
<comment type="caution">
    <text evidence="2">The sequence shown here is derived from an EMBL/GenBank/DDBJ whole genome shotgun (WGS) entry which is preliminary data.</text>
</comment>
<sequence length="348" mass="39556">MKVILAAHVVIDKGYENRGPAHILEDYLIKNKIPYDFLKYPLLDFSFFLSHLLTILRTICFVFKGKSKEIVFIGVDPLNALSGLILRKIGKVSFFVFHTPDYSPKRFSNSIINKIYHLIDIFCAKNADLIICVSERIVEKRISQGINPKKVYWVPNSPLEFVMPEVTKKDRFDLVLLANLGSAVAFTPFIEALKILKDRANLVIIGSGKGEPLIREKAAELGVLGNIDFKGWLPYDKAIKEVRRVAIGLAFYDNRASYTYYCDPVKVRDYLSCGLPVIMNDVPAVAEEIKAYRAGIVVENTAEEIARAYFEIIKNYGEYSRNAFKLANDRHSGKYLDLVFAKIKEELK</sequence>
<dbReference type="Pfam" id="PF00534">
    <property type="entry name" value="Glycos_transf_1"/>
    <property type="match status" value="1"/>
</dbReference>
<evidence type="ECO:0000259" key="1">
    <source>
        <dbReference type="Pfam" id="PF00534"/>
    </source>
</evidence>
<organism evidence="2 3">
    <name type="scientific">candidate division WWE3 bacterium CG08_land_8_20_14_0_20_41_15</name>
    <dbReference type="NCBI Taxonomy" id="1975086"/>
    <lineage>
        <taxon>Bacteria</taxon>
        <taxon>Katanobacteria</taxon>
    </lineage>
</organism>
<evidence type="ECO:0000313" key="3">
    <source>
        <dbReference type="Proteomes" id="UP000231098"/>
    </source>
</evidence>
<protein>
    <recommendedName>
        <fullName evidence="1">Glycosyl transferase family 1 domain-containing protein</fullName>
    </recommendedName>
</protein>
<evidence type="ECO:0000313" key="2">
    <source>
        <dbReference type="EMBL" id="PIS21440.1"/>
    </source>
</evidence>
<proteinExistence type="predicted"/>
<accession>A0A2H0X935</accession>
<reference evidence="3" key="1">
    <citation type="submission" date="2017-09" db="EMBL/GenBank/DDBJ databases">
        <title>Depth-based differentiation of microbial function through sediment-hosted aquifers and enrichment of novel symbionts in the deep terrestrial subsurface.</title>
        <authorList>
            <person name="Probst A.J."/>
            <person name="Ladd B."/>
            <person name="Jarett J.K."/>
            <person name="Geller-Mcgrath D.E."/>
            <person name="Sieber C.M.K."/>
            <person name="Emerson J.B."/>
            <person name="Anantharaman K."/>
            <person name="Thomas B.C."/>
            <person name="Malmstrom R."/>
            <person name="Stieglmeier M."/>
            <person name="Klingl A."/>
            <person name="Woyke T."/>
            <person name="Ryan C.M."/>
            <person name="Banfield J.F."/>
        </authorList>
    </citation>
    <scope>NUCLEOTIDE SEQUENCE [LARGE SCALE GENOMIC DNA]</scope>
</reference>
<dbReference type="Gene3D" id="3.40.50.2000">
    <property type="entry name" value="Glycogen Phosphorylase B"/>
    <property type="match status" value="2"/>
</dbReference>
<feature type="domain" description="Glycosyl transferase family 1" evidence="1">
    <location>
        <begin position="168"/>
        <end position="318"/>
    </location>
</feature>
<dbReference type="SUPFAM" id="SSF53756">
    <property type="entry name" value="UDP-Glycosyltransferase/glycogen phosphorylase"/>
    <property type="match status" value="1"/>
</dbReference>
<dbReference type="PANTHER" id="PTHR12526">
    <property type="entry name" value="GLYCOSYLTRANSFERASE"/>
    <property type="match status" value="1"/>
</dbReference>
<gene>
    <name evidence="2" type="ORF">COT51_02770</name>
</gene>
<dbReference type="GO" id="GO:0016757">
    <property type="term" value="F:glycosyltransferase activity"/>
    <property type="evidence" value="ECO:0007669"/>
    <property type="project" value="InterPro"/>
</dbReference>
<name>A0A2H0X935_UNCKA</name>
<dbReference type="EMBL" id="PEYV01000048">
    <property type="protein sequence ID" value="PIS21440.1"/>
    <property type="molecule type" value="Genomic_DNA"/>
</dbReference>
<dbReference type="InterPro" id="IPR001296">
    <property type="entry name" value="Glyco_trans_1"/>
</dbReference>